<comment type="caution">
    <text evidence="2">The sequence shown here is derived from an EMBL/GenBank/DDBJ whole genome shotgun (WGS) entry which is preliminary data.</text>
</comment>
<evidence type="ECO:0000313" key="3">
    <source>
        <dbReference type="Proteomes" id="UP000697127"/>
    </source>
</evidence>
<evidence type="ECO:0000313" key="2">
    <source>
        <dbReference type="EMBL" id="KAG0681558.1"/>
    </source>
</evidence>
<feature type="non-terminal residue" evidence="2">
    <location>
        <position position="192"/>
    </location>
</feature>
<accession>A0A9P6WF98</accession>
<keyword evidence="3" id="KW-1185">Reference proteome</keyword>
<feature type="compositionally biased region" description="Low complexity" evidence="1">
    <location>
        <begin position="1"/>
        <end position="10"/>
    </location>
</feature>
<gene>
    <name evidence="2" type="primary">BUB3_6</name>
    <name evidence="2" type="ORF">C6P40_005420</name>
</gene>
<feature type="compositionally biased region" description="Polar residues" evidence="1">
    <location>
        <begin position="52"/>
        <end position="61"/>
    </location>
</feature>
<sequence>NNNNNNNVNNDNDDDDYFSDHSFNSNYEPNTNISPRLSIDSLRNQMGPAPDRTSQYGASTKQHPHAESGHNRAPSISSQKSSSSERSKNPSLAKKIYKAPLKQLSKIGRKTRNSFVVDYEKQPSDHHHHQRDVSSQYSTKSTQSNNTNNNHNSNTINSNRLSYSNASFASNASTMSSPDIRGNNEFEQNFDE</sequence>
<name>A0A9P6WF98_9ASCO</name>
<feature type="region of interest" description="Disordered" evidence="1">
    <location>
        <begin position="120"/>
        <end position="192"/>
    </location>
</feature>
<feature type="non-terminal residue" evidence="2">
    <location>
        <position position="1"/>
    </location>
</feature>
<organism evidence="2 3">
    <name type="scientific">Pichia californica</name>
    <dbReference type="NCBI Taxonomy" id="460514"/>
    <lineage>
        <taxon>Eukaryota</taxon>
        <taxon>Fungi</taxon>
        <taxon>Dikarya</taxon>
        <taxon>Ascomycota</taxon>
        <taxon>Saccharomycotina</taxon>
        <taxon>Pichiomycetes</taxon>
        <taxon>Pichiales</taxon>
        <taxon>Pichiaceae</taxon>
        <taxon>Pichia</taxon>
    </lineage>
</organism>
<reference evidence="2" key="1">
    <citation type="submission" date="2020-11" db="EMBL/GenBank/DDBJ databases">
        <title>Kefir isolates.</title>
        <authorList>
            <person name="Marcisauskas S."/>
            <person name="Kim Y."/>
            <person name="Blasche S."/>
        </authorList>
    </citation>
    <scope>NUCLEOTIDE SEQUENCE</scope>
    <source>
        <strain evidence="2">Olga-1</strain>
    </source>
</reference>
<dbReference type="AlphaFoldDB" id="A0A9P6WF98"/>
<feature type="region of interest" description="Disordered" evidence="1">
    <location>
        <begin position="1"/>
        <end position="97"/>
    </location>
</feature>
<protein>
    <submittedName>
        <fullName evidence="2">Mitotic spindle checkpoint protein Bub3</fullName>
    </submittedName>
</protein>
<feature type="compositionally biased region" description="Polar residues" evidence="1">
    <location>
        <begin position="21"/>
        <end position="35"/>
    </location>
</feature>
<evidence type="ECO:0000256" key="1">
    <source>
        <dbReference type="SAM" id="MobiDB-lite"/>
    </source>
</evidence>
<dbReference type="EMBL" id="PUHW01000945">
    <property type="protein sequence ID" value="KAG0681558.1"/>
    <property type="molecule type" value="Genomic_DNA"/>
</dbReference>
<feature type="compositionally biased region" description="Low complexity" evidence="1">
    <location>
        <begin position="134"/>
        <end position="177"/>
    </location>
</feature>
<dbReference type="Proteomes" id="UP000697127">
    <property type="component" value="Unassembled WGS sequence"/>
</dbReference>
<proteinExistence type="predicted"/>